<keyword evidence="3" id="KW-0808">Transferase</keyword>
<name>L1IB02_GUITC</name>
<keyword evidence="4" id="KW-0418">Kinase</keyword>
<dbReference type="InterPro" id="IPR008144">
    <property type="entry name" value="Guanylate_kin-like_dom"/>
</dbReference>
<dbReference type="GO" id="GO:0005829">
    <property type="term" value="C:cytosol"/>
    <property type="evidence" value="ECO:0007669"/>
    <property type="project" value="TreeGrafter"/>
</dbReference>
<dbReference type="EMBL" id="JH993160">
    <property type="protein sequence ID" value="EKX33025.1"/>
    <property type="molecule type" value="Genomic_DNA"/>
</dbReference>
<comment type="similarity">
    <text evidence="2">Belongs to the guanylate kinase family.</text>
</comment>
<evidence type="ECO:0000259" key="6">
    <source>
        <dbReference type="PROSITE" id="PS50052"/>
    </source>
</evidence>
<dbReference type="PaxDb" id="55529-EKX33025"/>
<organism evidence="7">
    <name type="scientific">Guillardia theta (strain CCMP2712)</name>
    <name type="common">Cryptophyte</name>
    <dbReference type="NCBI Taxonomy" id="905079"/>
    <lineage>
        <taxon>Eukaryota</taxon>
        <taxon>Cryptophyceae</taxon>
        <taxon>Pyrenomonadales</taxon>
        <taxon>Geminigeraceae</taxon>
        <taxon>Guillardia</taxon>
    </lineage>
</organism>
<dbReference type="PANTHER" id="PTHR23117:SF13">
    <property type="entry name" value="GUANYLATE KINASE"/>
    <property type="match status" value="1"/>
</dbReference>
<dbReference type="OrthoDB" id="439127at2759"/>
<dbReference type="SUPFAM" id="SSF52540">
    <property type="entry name" value="P-loop containing nucleoside triphosphate hydrolases"/>
    <property type="match status" value="1"/>
</dbReference>
<dbReference type="AlphaFoldDB" id="L1IB02"/>
<accession>L1IB02</accession>
<feature type="coiled-coil region" evidence="5">
    <location>
        <begin position="13"/>
        <end position="47"/>
    </location>
</feature>
<proteinExistence type="inferred from homology"/>
<gene>
    <name evidence="7" type="ORF">GUITHDRAFT_148224</name>
</gene>
<evidence type="ECO:0000256" key="4">
    <source>
        <dbReference type="ARBA" id="ARBA00022777"/>
    </source>
</evidence>
<dbReference type="Gene3D" id="3.40.50.300">
    <property type="entry name" value="P-loop containing nucleotide triphosphate hydrolases"/>
    <property type="match status" value="1"/>
</dbReference>
<dbReference type="GO" id="GO:0009507">
    <property type="term" value="C:chloroplast"/>
    <property type="evidence" value="ECO:0007669"/>
    <property type="project" value="UniProtKB-SubCell"/>
</dbReference>
<dbReference type="RefSeq" id="XP_005820005.1">
    <property type="nucleotide sequence ID" value="XM_005819948.1"/>
</dbReference>
<dbReference type="EnsemblProtists" id="EKX33025">
    <property type="protein sequence ID" value="EKX33025"/>
    <property type="gene ID" value="GUITHDRAFT_148224"/>
</dbReference>
<comment type="subcellular location">
    <subcellularLocation>
        <location evidence="1">Plastid</location>
        <location evidence="1">Chloroplast</location>
    </subcellularLocation>
</comment>
<dbReference type="STRING" id="905079.L1IB02"/>
<evidence type="ECO:0000313" key="9">
    <source>
        <dbReference type="Proteomes" id="UP000011087"/>
    </source>
</evidence>
<dbReference type="GO" id="GO:0004385">
    <property type="term" value="F:GMP kinase activity"/>
    <property type="evidence" value="ECO:0007669"/>
    <property type="project" value="TreeGrafter"/>
</dbReference>
<dbReference type="Pfam" id="PF00625">
    <property type="entry name" value="Guanylate_kin"/>
    <property type="match status" value="1"/>
</dbReference>
<feature type="domain" description="Guanylate kinase-like" evidence="6">
    <location>
        <begin position="50"/>
        <end position="134"/>
    </location>
</feature>
<evidence type="ECO:0000313" key="7">
    <source>
        <dbReference type="EMBL" id="EKX33025.1"/>
    </source>
</evidence>
<evidence type="ECO:0000256" key="1">
    <source>
        <dbReference type="ARBA" id="ARBA00004229"/>
    </source>
</evidence>
<keyword evidence="5" id="KW-0175">Coiled coil</keyword>
<dbReference type="GeneID" id="17289742"/>
<reference evidence="8" key="3">
    <citation type="submission" date="2015-06" db="UniProtKB">
        <authorList>
            <consortium name="EnsemblProtists"/>
        </authorList>
    </citation>
    <scope>IDENTIFICATION</scope>
</reference>
<reference evidence="9" key="2">
    <citation type="submission" date="2012-11" db="EMBL/GenBank/DDBJ databases">
        <authorList>
            <person name="Kuo A."/>
            <person name="Curtis B.A."/>
            <person name="Tanifuji G."/>
            <person name="Burki F."/>
            <person name="Gruber A."/>
            <person name="Irimia M."/>
            <person name="Maruyama S."/>
            <person name="Arias M.C."/>
            <person name="Ball S.G."/>
            <person name="Gile G.H."/>
            <person name="Hirakawa Y."/>
            <person name="Hopkins J.F."/>
            <person name="Rensing S.A."/>
            <person name="Schmutz J."/>
            <person name="Symeonidi A."/>
            <person name="Elias M."/>
            <person name="Eveleigh R.J."/>
            <person name="Herman E.K."/>
            <person name="Klute M.J."/>
            <person name="Nakayama T."/>
            <person name="Obornik M."/>
            <person name="Reyes-Prieto A."/>
            <person name="Armbrust E.V."/>
            <person name="Aves S.J."/>
            <person name="Beiko R.G."/>
            <person name="Coutinho P."/>
            <person name="Dacks J.B."/>
            <person name="Durnford D.G."/>
            <person name="Fast N.M."/>
            <person name="Green B.R."/>
            <person name="Grisdale C."/>
            <person name="Hempe F."/>
            <person name="Henrissat B."/>
            <person name="Hoppner M.P."/>
            <person name="Ishida K.-I."/>
            <person name="Kim E."/>
            <person name="Koreny L."/>
            <person name="Kroth P.G."/>
            <person name="Liu Y."/>
            <person name="Malik S.-B."/>
            <person name="Maier U.G."/>
            <person name="McRose D."/>
            <person name="Mock T."/>
            <person name="Neilson J.A."/>
            <person name="Onodera N.T."/>
            <person name="Poole A.M."/>
            <person name="Pritham E.J."/>
            <person name="Richards T.A."/>
            <person name="Rocap G."/>
            <person name="Roy S.W."/>
            <person name="Sarai C."/>
            <person name="Schaack S."/>
            <person name="Shirato S."/>
            <person name="Slamovits C.H."/>
            <person name="Spencer D.F."/>
            <person name="Suzuki S."/>
            <person name="Worden A.Z."/>
            <person name="Zauner S."/>
            <person name="Barry K."/>
            <person name="Bell C."/>
            <person name="Bharti A.K."/>
            <person name="Crow J.A."/>
            <person name="Grimwood J."/>
            <person name="Kramer R."/>
            <person name="Lindquist E."/>
            <person name="Lucas S."/>
            <person name="Salamov A."/>
            <person name="McFadden G.I."/>
            <person name="Lane C.E."/>
            <person name="Keeling P.J."/>
            <person name="Gray M.W."/>
            <person name="Grigoriev I.V."/>
            <person name="Archibald J.M."/>
        </authorList>
    </citation>
    <scope>NUCLEOTIDE SEQUENCE</scope>
    <source>
        <strain evidence="9">CCMP2712</strain>
    </source>
</reference>
<dbReference type="InterPro" id="IPR027417">
    <property type="entry name" value="P-loop_NTPase"/>
</dbReference>
<evidence type="ECO:0000256" key="5">
    <source>
        <dbReference type="SAM" id="Coils"/>
    </source>
</evidence>
<dbReference type="PANTHER" id="PTHR23117">
    <property type="entry name" value="GUANYLATE KINASE-RELATED"/>
    <property type="match status" value="1"/>
</dbReference>
<dbReference type="Proteomes" id="UP000011087">
    <property type="component" value="Unassembled WGS sequence"/>
</dbReference>
<dbReference type="InterPro" id="IPR008145">
    <property type="entry name" value="GK/Ca_channel_bsu"/>
</dbReference>
<evidence type="ECO:0000313" key="8">
    <source>
        <dbReference type="EnsemblProtists" id="EKX33025"/>
    </source>
</evidence>
<sequence length="153" mass="16989">MAFLFGGGDYGDPQAAKEALEELVKERESLQNEAKELEQGLARVREGLFPSPLVISGPPSVGKATLISMILREFQSEFSVPIAHTSRTPNEDECDGEDYIFISREEMQDGIKKGMFLEVAEIDGDLYGTAMQVIWCMFPGLFTPDLFVKSKDC</sequence>
<keyword evidence="9" id="KW-1185">Reference proteome</keyword>
<evidence type="ECO:0000256" key="2">
    <source>
        <dbReference type="ARBA" id="ARBA00005790"/>
    </source>
</evidence>
<dbReference type="PROSITE" id="PS50052">
    <property type="entry name" value="GUANYLATE_KINASE_2"/>
    <property type="match status" value="1"/>
</dbReference>
<dbReference type="eggNOG" id="KOG0707">
    <property type="taxonomic scope" value="Eukaryota"/>
</dbReference>
<dbReference type="FunFam" id="3.30.63.10:FF:000002">
    <property type="entry name" value="Guanylate kinase 1"/>
    <property type="match status" value="1"/>
</dbReference>
<protein>
    <recommendedName>
        <fullName evidence="6">Guanylate kinase-like domain-containing protein</fullName>
    </recommendedName>
</protein>
<reference evidence="7 9" key="1">
    <citation type="journal article" date="2012" name="Nature">
        <title>Algal genomes reveal evolutionary mosaicism and the fate of nucleomorphs.</title>
        <authorList>
            <consortium name="DOE Joint Genome Institute"/>
            <person name="Curtis B.A."/>
            <person name="Tanifuji G."/>
            <person name="Burki F."/>
            <person name="Gruber A."/>
            <person name="Irimia M."/>
            <person name="Maruyama S."/>
            <person name="Arias M.C."/>
            <person name="Ball S.G."/>
            <person name="Gile G.H."/>
            <person name="Hirakawa Y."/>
            <person name="Hopkins J.F."/>
            <person name="Kuo A."/>
            <person name="Rensing S.A."/>
            <person name="Schmutz J."/>
            <person name="Symeonidi A."/>
            <person name="Elias M."/>
            <person name="Eveleigh R.J."/>
            <person name="Herman E.K."/>
            <person name="Klute M.J."/>
            <person name="Nakayama T."/>
            <person name="Obornik M."/>
            <person name="Reyes-Prieto A."/>
            <person name="Armbrust E.V."/>
            <person name="Aves S.J."/>
            <person name="Beiko R.G."/>
            <person name="Coutinho P."/>
            <person name="Dacks J.B."/>
            <person name="Durnford D.G."/>
            <person name="Fast N.M."/>
            <person name="Green B.R."/>
            <person name="Grisdale C.J."/>
            <person name="Hempel F."/>
            <person name="Henrissat B."/>
            <person name="Hoppner M.P."/>
            <person name="Ishida K."/>
            <person name="Kim E."/>
            <person name="Koreny L."/>
            <person name="Kroth P.G."/>
            <person name="Liu Y."/>
            <person name="Malik S.B."/>
            <person name="Maier U.G."/>
            <person name="McRose D."/>
            <person name="Mock T."/>
            <person name="Neilson J.A."/>
            <person name="Onodera N.T."/>
            <person name="Poole A.M."/>
            <person name="Pritham E.J."/>
            <person name="Richards T.A."/>
            <person name="Rocap G."/>
            <person name="Roy S.W."/>
            <person name="Sarai C."/>
            <person name="Schaack S."/>
            <person name="Shirato S."/>
            <person name="Slamovits C.H."/>
            <person name="Spencer D.F."/>
            <person name="Suzuki S."/>
            <person name="Worden A.Z."/>
            <person name="Zauner S."/>
            <person name="Barry K."/>
            <person name="Bell C."/>
            <person name="Bharti A.K."/>
            <person name="Crow J.A."/>
            <person name="Grimwood J."/>
            <person name="Kramer R."/>
            <person name="Lindquist E."/>
            <person name="Lucas S."/>
            <person name="Salamov A."/>
            <person name="McFadden G.I."/>
            <person name="Lane C.E."/>
            <person name="Keeling P.J."/>
            <person name="Gray M.W."/>
            <person name="Grigoriev I.V."/>
            <person name="Archibald J.M."/>
        </authorList>
    </citation>
    <scope>NUCLEOTIDE SEQUENCE</scope>
    <source>
        <strain evidence="7 9">CCMP2712</strain>
    </source>
</reference>
<dbReference type="HOGENOM" id="CLU_1716723_0_0_1"/>
<evidence type="ECO:0000256" key="3">
    <source>
        <dbReference type="ARBA" id="ARBA00022679"/>
    </source>
</evidence>
<dbReference type="KEGG" id="gtt:GUITHDRAFT_148224"/>